<dbReference type="EMBL" id="JAPRAY010000031">
    <property type="protein sequence ID" value="MCZ0669058.1"/>
    <property type="molecule type" value="Genomic_DNA"/>
</dbReference>
<sequence length="390" mass="44494">MDFRSEVFKLCKAIQKRAETNIVNETYLRLFTSKSEECVIPQYSMFHEAAKHGNNQFYGYLYANEHTDDYKTVLQGIKPLPDKDIQIFARAHATIYALIKECVKELEISNPRIAKVLDPYSKYRPITTPAGVPFLAEKEYEKAAEAFRESKLYKKLINSSINALVEELKPEDIHTMFMVFEKEIVACPLDVVPESIKPLEKCLVTKFEKIEEILLAETLIIFSLQKSLENACSLLYTALIGDDLCVFNNDNIFNIDKNYSNSLRKVIQLSAVGIFLNGKSNMVGGIMLVDCDPYPKHHMHEFGVIQSYSASFNGEMGNTSKVTMMVVDDLLNPYYLLTNRIIDMDFPPLVREEVEDSKDKNISVKKKISRNEKCPCGSGLKYKFCCGKNK</sequence>
<dbReference type="Gene3D" id="3.10.450.50">
    <property type="match status" value="1"/>
</dbReference>
<gene>
    <name evidence="1" type="ORF">OZZ17_16315</name>
</gene>
<dbReference type="RefSeq" id="WP_226971749.1">
    <property type="nucleotide sequence ID" value="NZ_JAJBLZ010000068.1"/>
</dbReference>
<comment type="caution">
    <text evidence="1">The sequence shown here is derived from an EMBL/GenBank/DDBJ whole genome shotgun (WGS) entry which is preliminary data.</text>
</comment>
<protein>
    <submittedName>
        <fullName evidence="1">SEC-C metal-binding domain-containing protein</fullName>
    </submittedName>
</protein>
<name>A0A9Q4F721_MEDGN</name>
<proteinExistence type="predicted"/>
<evidence type="ECO:0000313" key="2">
    <source>
        <dbReference type="Proteomes" id="UP001079535"/>
    </source>
</evidence>
<dbReference type="AlphaFoldDB" id="A0A9Q4F721"/>
<dbReference type="Pfam" id="PF02810">
    <property type="entry name" value="SEC-C"/>
    <property type="match status" value="1"/>
</dbReference>
<evidence type="ECO:0000313" key="1">
    <source>
        <dbReference type="EMBL" id="MCZ0669058.1"/>
    </source>
</evidence>
<reference evidence="1" key="1">
    <citation type="submission" date="2022-11" db="EMBL/GenBank/DDBJ databases">
        <title>Temperate bacteriophages infecting mucin-degrading bacterium Ruminococcus gnavus from the human gut.</title>
        <authorList>
            <person name="Buttimer C."/>
        </authorList>
    </citation>
    <scope>NUCLEOTIDE SEQUENCE</scope>
    <source>
        <strain evidence="1">CCUG 49994</strain>
    </source>
</reference>
<dbReference type="InterPro" id="IPR004027">
    <property type="entry name" value="SEC_C_motif"/>
</dbReference>
<dbReference type="Proteomes" id="UP001079535">
    <property type="component" value="Unassembled WGS sequence"/>
</dbReference>
<dbReference type="SUPFAM" id="SSF103642">
    <property type="entry name" value="Sec-C motif"/>
    <property type="match status" value="1"/>
</dbReference>
<organism evidence="1 2">
    <name type="scientific">Mediterraneibacter gnavus</name>
    <name type="common">Ruminococcus gnavus</name>
    <dbReference type="NCBI Taxonomy" id="33038"/>
    <lineage>
        <taxon>Bacteria</taxon>
        <taxon>Bacillati</taxon>
        <taxon>Bacillota</taxon>
        <taxon>Clostridia</taxon>
        <taxon>Lachnospirales</taxon>
        <taxon>Lachnospiraceae</taxon>
        <taxon>Mediterraneibacter</taxon>
    </lineage>
</organism>
<accession>A0A9Q4F721</accession>